<dbReference type="eggNOG" id="KOG0819">
    <property type="taxonomic scope" value="Eukaryota"/>
</dbReference>
<feature type="compositionally biased region" description="Pro residues" evidence="4">
    <location>
        <begin position="114"/>
        <end position="128"/>
    </location>
</feature>
<dbReference type="VEuPathDB" id="FungiDB:PADG_03692"/>
<reference evidence="5 6" key="1">
    <citation type="journal article" date="2011" name="PLoS Genet.">
        <title>Comparative genomic analysis of human fungal pathogens causing paracoccidioidomycosis.</title>
        <authorList>
            <person name="Desjardins C.A."/>
            <person name="Champion M.D."/>
            <person name="Holder J.W."/>
            <person name="Muszewska A."/>
            <person name="Goldberg J."/>
            <person name="Bailao A.M."/>
            <person name="Brigido M.M."/>
            <person name="Ferreira M.E."/>
            <person name="Garcia A.M."/>
            <person name="Grynberg M."/>
            <person name="Gujja S."/>
            <person name="Heiman D.I."/>
            <person name="Henn M.R."/>
            <person name="Kodira C.D."/>
            <person name="Leon-Narvaez H."/>
            <person name="Longo L.V."/>
            <person name="Ma L.J."/>
            <person name="Malavazi I."/>
            <person name="Matsuo A.L."/>
            <person name="Morais F.V."/>
            <person name="Pereira M."/>
            <person name="Rodriguez-Brito S."/>
            <person name="Sakthikumar S."/>
            <person name="Salem-Izacc S.M."/>
            <person name="Sykes S.M."/>
            <person name="Teixeira M.M."/>
            <person name="Vallejo M.C."/>
            <person name="Walter M.E."/>
            <person name="Yandava C."/>
            <person name="Young S."/>
            <person name="Zeng Q."/>
            <person name="Zucker J."/>
            <person name="Felipe M.S."/>
            <person name="Goldman G.H."/>
            <person name="Haas B.J."/>
            <person name="McEwen J.G."/>
            <person name="Nino-Vega G."/>
            <person name="Puccia R."/>
            <person name="San-Blas G."/>
            <person name="Soares C.M."/>
            <person name="Birren B.W."/>
            <person name="Cuomo C.A."/>
        </authorList>
    </citation>
    <scope>NUCLEOTIDE SEQUENCE [LARGE SCALE GENOMIC DNA]</scope>
    <source>
        <strain evidence="5 6">Pb18</strain>
    </source>
</reference>
<name>C1G8V6_PARBD</name>
<dbReference type="RefSeq" id="XP_010759559.1">
    <property type="nucleotide sequence ID" value="XM_010761257.1"/>
</dbReference>
<dbReference type="SUPFAM" id="SSF47874">
    <property type="entry name" value="Annexin"/>
    <property type="match status" value="1"/>
</dbReference>
<dbReference type="KEGG" id="pbn:PADG_03692"/>
<dbReference type="PANTHER" id="PTHR10502:SF102">
    <property type="entry name" value="ANNEXIN B11"/>
    <property type="match status" value="1"/>
</dbReference>
<feature type="compositionally biased region" description="Low complexity" evidence="4">
    <location>
        <begin position="1"/>
        <end position="65"/>
    </location>
</feature>
<dbReference type="HOGENOM" id="CLU_025300_4_0_1"/>
<dbReference type="GeneID" id="22582957"/>
<dbReference type="PROSITE" id="PS51897">
    <property type="entry name" value="ANNEXIN_2"/>
    <property type="match status" value="2"/>
</dbReference>
<dbReference type="GO" id="GO:0005634">
    <property type="term" value="C:nucleus"/>
    <property type="evidence" value="ECO:0007669"/>
    <property type="project" value="TreeGrafter"/>
</dbReference>
<evidence type="ECO:0000256" key="3">
    <source>
        <dbReference type="ARBA" id="ARBA00023216"/>
    </source>
</evidence>
<dbReference type="STRING" id="502780.C1G8V6"/>
<comment type="similarity">
    <text evidence="1">Belongs to the annexin family.</text>
</comment>
<dbReference type="Gene3D" id="1.10.220.10">
    <property type="entry name" value="Annexin"/>
    <property type="match status" value="2"/>
</dbReference>
<dbReference type="InterPro" id="IPR037104">
    <property type="entry name" value="Annexin_sf"/>
</dbReference>
<proteinExistence type="inferred from homology"/>
<evidence type="ECO:0000313" key="5">
    <source>
        <dbReference type="EMBL" id="EEH47608.1"/>
    </source>
</evidence>
<organism evidence="5 6">
    <name type="scientific">Paracoccidioides brasiliensis (strain Pb18)</name>
    <dbReference type="NCBI Taxonomy" id="502780"/>
    <lineage>
        <taxon>Eukaryota</taxon>
        <taxon>Fungi</taxon>
        <taxon>Dikarya</taxon>
        <taxon>Ascomycota</taxon>
        <taxon>Pezizomycotina</taxon>
        <taxon>Eurotiomycetes</taxon>
        <taxon>Eurotiomycetidae</taxon>
        <taxon>Onygenales</taxon>
        <taxon>Ajellomycetaceae</taxon>
        <taxon>Paracoccidioides</taxon>
    </lineage>
</organism>
<gene>
    <name evidence="5" type="ORF">PADG_03692</name>
</gene>
<dbReference type="InterPro" id="IPR018502">
    <property type="entry name" value="Annexin_repeat"/>
</dbReference>
<keyword evidence="3" id="KW-0041">Annexin</keyword>
<feature type="compositionally biased region" description="Pro residues" evidence="4">
    <location>
        <begin position="66"/>
        <end position="101"/>
    </location>
</feature>
<evidence type="ECO:0000256" key="2">
    <source>
        <dbReference type="ARBA" id="ARBA00022737"/>
    </source>
</evidence>
<dbReference type="OMA" id="LLIGKDM"/>
<keyword evidence="2" id="KW-0677">Repeat</keyword>
<feature type="compositionally biased region" description="Low complexity" evidence="4">
    <location>
        <begin position="102"/>
        <end position="113"/>
    </location>
</feature>
<evidence type="ECO:0000313" key="6">
    <source>
        <dbReference type="Proteomes" id="UP000001628"/>
    </source>
</evidence>
<dbReference type="InParanoid" id="C1G8V6"/>
<dbReference type="SMART" id="SM00335">
    <property type="entry name" value="ANX"/>
    <property type="match status" value="2"/>
</dbReference>
<keyword evidence="6" id="KW-1185">Reference proteome</keyword>
<sequence length="492" mass="53639">MDPSQQQNPPAGVPQQQPQPPAGYGYPPYGQAPPGVQWQYHAAPPGQVPPQGQAPLQGQYFLQGYYPPPGQYPPAPGQAPPPAGQHVHYPPPPPPPPPPPQQQQQQPYGAHPGQYPPPAGYPGYPPQPGYSYGAPVPGHPQGTQVPAAPSPGYDPAHVATGDMTDEARKIKKAISGFNTDESKLIQILSKPDPLQMALLRQTYRHAIGKNLEEALAEKLKRDFGDTILALVRGPLRNDVVYLRNALPPQTAQPNPTPSSTHALLDDVLLRRSNADIHAITAAFKETYKTDLHTHLTPTNHISGPHHTLFKHALNAQRMEECTALDPALVEADADRFDRAPRNIDPGSKEETDLATLLAQRSDNHLRAVNAALTRRPAFSPATGTMTFVKKVKAIWARPDRKLMRRSALYVVRGALDGPGTDAQMLYKCMKGMGTRDSLLIARVVRLHWARGGGRVGEVKAAYRRRYERGLVEAVEKETSGDYEKALVALLDG</sequence>
<evidence type="ECO:0008006" key="7">
    <source>
        <dbReference type="Google" id="ProtNLM"/>
    </source>
</evidence>
<feature type="region of interest" description="Disordered" evidence="4">
    <location>
        <begin position="1"/>
        <end position="159"/>
    </location>
</feature>
<dbReference type="GO" id="GO:0005737">
    <property type="term" value="C:cytoplasm"/>
    <property type="evidence" value="ECO:0007669"/>
    <property type="project" value="TreeGrafter"/>
</dbReference>
<dbReference type="GO" id="GO:0005886">
    <property type="term" value="C:plasma membrane"/>
    <property type="evidence" value="ECO:0007669"/>
    <property type="project" value="TreeGrafter"/>
</dbReference>
<dbReference type="Pfam" id="PF00191">
    <property type="entry name" value="Annexin"/>
    <property type="match status" value="2"/>
</dbReference>
<evidence type="ECO:0000256" key="1">
    <source>
        <dbReference type="ARBA" id="ARBA00007831"/>
    </source>
</evidence>
<dbReference type="GO" id="GO:0005509">
    <property type="term" value="F:calcium ion binding"/>
    <property type="evidence" value="ECO:0007669"/>
    <property type="project" value="InterPro"/>
</dbReference>
<dbReference type="GO" id="GO:0005544">
    <property type="term" value="F:calcium-dependent phospholipid binding"/>
    <property type="evidence" value="ECO:0007669"/>
    <property type="project" value="InterPro"/>
</dbReference>
<evidence type="ECO:0000256" key="4">
    <source>
        <dbReference type="SAM" id="MobiDB-lite"/>
    </source>
</evidence>
<dbReference type="AlphaFoldDB" id="C1G8V6"/>
<dbReference type="EMBL" id="KN275960">
    <property type="protein sequence ID" value="EEH47608.1"/>
    <property type="molecule type" value="Genomic_DNA"/>
</dbReference>
<dbReference type="OrthoDB" id="37886at2759"/>
<dbReference type="PANTHER" id="PTHR10502">
    <property type="entry name" value="ANNEXIN"/>
    <property type="match status" value="1"/>
</dbReference>
<protein>
    <recommendedName>
        <fullName evidence="7">Annexin</fullName>
    </recommendedName>
</protein>
<accession>C1G8V6</accession>
<dbReference type="Proteomes" id="UP000001628">
    <property type="component" value="Unassembled WGS sequence"/>
</dbReference>
<dbReference type="GO" id="GO:0012506">
    <property type="term" value="C:vesicle membrane"/>
    <property type="evidence" value="ECO:0007669"/>
    <property type="project" value="TreeGrafter"/>
</dbReference>
<dbReference type="GO" id="GO:0001786">
    <property type="term" value="F:phosphatidylserine binding"/>
    <property type="evidence" value="ECO:0007669"/>
    <property type="project" value="TreeGrafter"/>
</dbReference>